<sequence>MLGTASAPMGCAPGAPAAAVAMPSISARTPPWTSVASMTPRGPSISLAGWRRPWPAGCAVSSASTPSNSACAVRAVLRGPPAAERGRKRGLSPAGALDGADLREDKRLAAHGVGVARPPACVHERPPTHCGARIPSFLPAVRDSRAGEFAERLEGAGEHLRHQGPARQRDDPQVPQLDTDPADAPKNEQMHHPLAAMSARSTWFVRRWHQPGDAVRQQSRARRSRDGRRWSSRKSRRRSHPRLPRIQGEMHTISSEWLTSAPVGAVASRHRAAQPTREMPPGGPPRAPQSMPRQVHDAAARP</sequence>
<feature type="region of interest" description="Disordered" evidence="1">
    <location>
        <begin position="209"/>
        <end position="248"/>
    </location>
</feature>
<dbReference type="KEGG" id="hoh:Hoch_0587"/>
<evidence type="ECO:0000256" key="1">
    <source>
        <dbReference type="SAM" id="MobiDB-lite"/>
    </source>
</evidence>
<feature type="region of interest" description="Disordered" evidence="1">
    <location>
        <begin position="264"/>
        <end position="302"/>
    </location>
</feature>
<feature type="compositionally biased region" description="Basic and acidic residues" evidence="1">
    <location>
        <begin position="157"/>
        <end position="172"/>
    </location>
</feature>
<proteinExistence type="predicted"/>
<dbReference type="HOGENOM" id="CLU_920605_0_0_7"/>
<dbReference type="AlphaFoldDB" id="D0LLK8"/>
<keyword evidence="3" id="KW-1185">Reference proteome</keyword>
<feature type="compositionally biased region" description="Basic residues" evidence="1">
    <location>
        <begin position="219"/>
        <end position="243"/>
    </location>
</feature>
<evidence type="ECO:0000313" key="2">
    <source>
        <dbReference type="EMBL" id="ACY13225.1"/>
    </source>
</evidence>
<reference evidence="2 3" key="1">
    <citation type="journal article" date="2010" name="Stand. Genomic Sci.">
        <title>Complete genome sequence of Haliangium ochraceum type strain (SMP-2).</title>
        <authorList>
            <consortium name="US DOE Joint Genome Institute (JGI-PGF)"/>
            <person name="Ivanova N."/>
            <person name="Daum C."/>
            <person name="Lang E."/>
            <person name="Abt B."/>
            <person name="Kopitz M."/>
            <person name="Saunders E."/>
            <person name="Lapidus A."/>
            <person name="Lucas S."/>
            <person name="Glavina Del Rio T."/>
            <person name="Nolan M."/>
            <person name="Tice H."/>
            <person name="Copeland A."/>
            <person name="Cheng J.F."/>
            <person name="Chen F."/>
            <person name="Bruce D."/>
            <person name="Goodwin L."/>
            <person name="Pitluck S."/>
            <person name="Mavromatis K."/>
            <person name="Pati A."/>
            <person name="Mikhailova N."/>
            <person name="Chen A."/>
            <person name="Palaniappan K."/>
            <person name="Land M."/>
            <person name="Hauser L."/>
            <person name="Chang Y.J."/>
            <person name="Jeffries C.D."/>
            <person name="Detter J.C."/>
            <person name="Brettin T."/>
            <person name="Rohde M."/>
            <person name="Goker M."/>
            <person name="Bristow J."/>
            <person name="Markowitz V."/>
            <person name="Eisen J.A."/>
            <person name="Hugenholtz P."/>
            <person name="Kyrpides N.C."/>
            <person name="Klenk H.P."/>
        </authorList>
    </citation>
    <scope>NUCLEOTIDE SEQUENCE [LARGE SCALE GENOMIC DNA]</scope>
    <source>
        <strain evidence="3">DSM 14365 / CIP 107738 / JCM 11303 / AJ 13395 / SMP-2</strain>
    </source>
</reference>
<accession>D0LLK8</accession>
<name>D0LLK8_HALO1</name>
<organism evidence="2 3">
    <name type="scientific">Haliangium ochraceum (strain DSM 14365 / JCM 11303 / SMP-2)</name>
    <dbReference type="NCBI Taxonomy" id="502025"/>
    <lineage>
        <taxon>Bacteria</taxon>
        <taxon>Pseudomonadati</taxon>
        <taxon>Myxococcota</taxon>
        <taxon>Polyangia</taxon>
        <taxon>Haliangiales</taxon>
        <taxon>Kofleriaceae</taxon>
        <taxon>Haliangium</taxon>
    </lineage>
</organism>
<dbReference type="EMBL" id="CP001804">
    <property type="protein sequence ID" value="ACY13225.1"/>
    <property type="molecule type" value="Genomic_DNA"/>
</dbReference>
<dbReference type="Proteomes" id="UP000001880">
    <property type="component" value="Chromosome"/>
</dbReference>
<evidence type="ECO:0000313" key="3">
    <source>
        <dbReference type="Proteomes" id="UP000001880"/>
    </source>
</evidence>
<feature type="region of interest" description="Disordered" evidence="1">
    <location>
        <begin position="157"/>
        <end position="189"/>
    </location>
</feature>
<protein>
    <submittedName>
        <fullName evidence="2">Uncharacterized protein</fullName>
    </submittedName>
</protein>
<gene>
    <name evidence="2" type="ordered locus">Hoch_0587</name>
</gene>